<dbReference type="Proteomes" id="UP001431221">
    <property type="component" value="Unassembled WGS sequence"/>
</dbReference>
<keyword evidence="1" id="KW-0812">Transmembrane</keyword>
<keyword evidence="3" id="KW-1185">Reference proteome</keyword>
<dbReference type="RefSeq" id="WP_248151617.1">
    <property type="nucleotide sequence ID" value="NZ_JALNMJ010000002.1"/>
</dbReference>
<evidence type="ECO:0000256" key="1">
    <source>
        <dbReference type="SAM" id="Phobius"/>
    </source>
</evidence>
<organism evidence="2 3">
    <name type="scientific">Roseibium sediminicola</name>
    <dbReference type="NCBI Taxonomy" id="2933272"/>
    <lineage>
        <taxon>Bacteria</taxon>
        <taxon>Pseudomonadati</taxon>
        <taxon>Pseudomonadota</taxon>
        <taxon>Alphaproteobacteria</taxon>
        <taxon>Hyphomicrobiales</taxon>
        <taxon>Stappiaceae</taxon>
        <taxon>Roseibium</taxon>
    </lineage>
</organism>
<gene>
    <name evidence="2" type="ORF">M0H32_05205</name>
</gene>
<reference evidence="2" key="1">
    <citation type="submission" date="2022-04" db="EMBL/GenBank/DDBJ databases">
        <title>Roseibium sp. CAU 1639 isolated from mud.</title>
        <authorList>
            <person name="Kim W."/>
        </authorList>
    </citation>
    <scope>NUCLEOTIDE SEQUENCE</scope>
    <source>
        <strain evidence="2">CAU 1639</strain>
    </source>
</reference>
<comment type="caution">
    <text evidence="2">The sequence shown here is derived from an EMBL/GenBank/DDBJ whole genome shotgun (WGS) entry which is preliminary data.</text>
</comment>
<feature type="transmembrane region" description="Helical" evidence="1">
    <location>
        <begin position="128"/>
        <end position="150"/>
    </location>
</feature>
<accession>A0ABT0GQ53</accession>
<keyword evidence="1" id="KW-0472">Membrane</keyword>
<evidence type="ECO:0000313" key="3">
    <source>
        <dbReference type="Proteomes" id="UP001431221"/>
    </source>
</evidence>
<feature type="transmembrane region" description="Helical" evidence="1">
    <location>
        <begin position="86"/>
        <end position="108"/>
    </location>
</feature>
<protein>
    <submittedName>
        <fullName evidence="2">Uncharacterized protein</fullName>
    </submittedName>
</protein>
<feature type="transmembrane region" description="Helical" evidence="1">
    <location>
        <begin position="29"/>
        <end position="53"/>
    </location>
</feature>
<name>A0ABT0GQ53_9HYPH</name>
<sequence length="160" mass="17646">MITAISCVLVRLFALYVFMQNVYFLPLVLFNVANLLGFLTTAMNLTICIILFFKPRVILFGMDFSNSTAPDTSETGTANMLQSAGVAILGLYFLLSGLRSALNFYFLWSDARFQSNVFNNADFWSSVVSVAGGFLLIVASGGISNLITWLRQLGPRIEES</sequence>
<dbReference type="EMBL" id="JALNMJ010000002">
    <property type="protein sequence ID" value="MCK7611549.1"/>
    <property type="molecule type" value="Genomic_DNA"/>
</dbReference>
<evidence type="ECO:0000313" key="2">
    <source>
        <dbReference type="EMBL" id="MCK7611549.1"/>
    </source>
</evidence>
<keyword evidence="1" id="KW-1133">Transmembrane helix</keyword>
<proteinExistence type="predicted"/>